<dbReference type="InterPro" id="IPR046232">
    <property type="entry name" value="DUF6265"/>
</dbReference>
<sequence length="152" mass="16701">MKHALIALAFSAGCTSTQLQAASPAAPPDHPLQWITDCWISESGAAKEVWSEAEAGYLFGYAVTLKEGGVSFFEQMRIQPGPLYVLNVYPKGIGPSKFVESLQGDQSITFINGAHDYPQLIHYQRLGDELHAHIALEDGTNRRDFAYQSCLN</sequence>
<evidence type="ECO:0000259" key="2">
    <source>
        <dbReference type="Pfam" id="PF19780"/>
    </source>
</evidence>
<dbReference type="Proteomes" id="UP000024547">
    <property type="component" value="Unassembled WGS sequence"/>
</dbReference>
<accession>A0A059DYG8</accession>
<dbReference type="OrthoDB" id="5382295at2"/>
<protein>
    <recommendedName>
        <fullName evidence="2">DUF6265 domain-containing protein</fullName>
    </recommendedName>
</protein>
<dbReference type="STRING" id="1280948.HY36_09725"/>
<name>A0A059DYG8_9PROT</name>
<feature type="chain" id="PRO_5001576804" description="DUF6265 domain-containing protein" evidence="1">
    <location>
        <begin position="22"/>
        <end position="152"/>
    </location>
</feature>
<dbReference type="Pfam" id="PF19780">
    <property type="entry name" value="DUF6265"/>
    <property type="match status" value="1"/>
</dbReference>
<proteinExistence type="predicted"/>
<dbReference type="eggNOG" id="ENOG503339H">
    <property type="taxonomic scope" value="Bacteria"/>
</dbReference>
<reference evidence="3 4" key="1">
    <citation type="journal article" date="2014" name="Antonie Van Leeuwenhoek">
        <title>Hyphomonas beringensis sp. nov. and Hyphomonas chukchiensis sp. nov., isolated from surface seawater of the Bering Sea and Chukchi Sea.</title>
        <authorList>
            <person name="Li C."/>
            <person name="Lai Q."/>
            <person name="Li G."/>
            <person name="Dong C."/>
            <person name="Wang J."/>
            <person name="Liao Y."/>
            <person name="Shao Z."/>
        </authorList>
    </citation>
    <scope>NUCLEOTIDE SEQUENCE [LARGE SCALE GENOMIC DNA]</scope>
    <source>
        <strain evidence="3 4">22II1-22F38</strain>
    </source>
</reference>
<comment type="caution">
    <text evidence="3">The sequence shown here is derived from an EMBL/GenBank/DDBJ whole genome shotgun (WGS) entry which is preliminary data.</text>
</comment>
<keyword evidence="4" id="KW-1185">Reference proteome</keyword>
<feature type="domain" description="DUF6265" evidence="2">
    <location>
        <begin position="33"/>
        <end position="135"/>
    </location>
</feature>
<evidence type="ECO:0000313" key="4">
    <source>
        <dbReference type="Proteomes" id="UP000024547"/>
    </source>
</evidence>
<gene>
    <name evidence="3" type="ORF">HY36_09725</name>
</gene>
<feature type="signal peptide" evidence="1">
    <location>
        <begin position="1"/>
        <end position="21"/>
    </location>
</feature>
<evidence type="ECO:0000313" key="3">
    <source>
        <dbReference type="EMBL" id="KCZ58648.1"/>
    </source>
</evidence>
<evidence type="ECO:0000256" key="1">
    <source>
        <dbReference type="SAM" id="SignalP"/>
    </source>
</evidence>
<dbReference type="PATRIC" id="fig|1280948.3.peg.3063"/>
<dbReference type="AlphaFoldDB" id="A0A059DYG8"/>
<organism evidence="3 4">
    <name type="scientific">Hyphomonas atlantica</name>
    <dbReference type="NCBI Taxonomy" id="1280948"/>
    <lineage>
        <taxon>Bacteria</taxon>
        <taxon>Pseudomonadati</taxon>
        <taxon>Pseudomonadota</taxon>
        <taxon>Alphaproteobacteria</taxon>
        <taxon>Hyphomonadales</taxon>
        <taxon>Hyphomonadaceae</taxon>
        <taxon>Hyphomonas</taxon>
    </lineage>
</organism>
<keyword evidence="1" id="KW-0732">Signal</keyword>
<dbReference type="RefSeq" id="WP_035554500.1">
    <property type="nucleotide sequence ID" value="NZ_AWFH01000056.1"/>
</dbReference>
<dbReference type="EMBL" id="AWFH01000056">
    <property type="protein sequence ID" value="KCZ58648.1"/>
    <property type="molecule type" value="Genomic_DNA"/>
</dbReference>